<evidence type="ECO:0000256" key="1">
    <source>
        <dbReference type="ARBA" id="ARBA00010476"/>
    </source>
</evidence>
<dbReference type="InterPro" id="IPR036386">
    <property type="entry name" value="HscB_C_sf"/>
</dbReference>
<protein>
    <submittedName>
        <fullName evidence="6">J domain-containing protein</fullName>
    </submittedName>
</protein>
<dbReference type="Pfam" id="PF07743">
    <property type="entry name" value="HSCB_C"/>
    <property type="match status" value="1"/>
</dbReference>
<dbReference type="SUPFAM" id="SSF46565">
    <property type="entry name" value="Chaperone J-domain"/>
    <property type="match status" value="1"/>
</dbReference>
<dbReference type="AlphaFoldDB" id="A0A0R3TH85"/>
<evidence type="ECO:0000256" key="2">
    <source>
        <dbReference type="ARBA" id="ARBA00023186"/>
    </source>
</evidence>
<dbReference type="InterPro" id="IPR001623">
    <property type="entry name" value="DnaJ_domain"/>
</dbReference>
<dbReference type="STRING" id="102285.A0A0R3TH85"/>
<dbReference type="GO" id="GO:0001671">
    <property type="term" value="F:ATPase activator activity"/>
    <property type="evidence" value="ECO:0007669"/>
    <property type="project" value="InterPro"/>
</dbReference>
<dbReference type="CDD" id="cd06257">
    <property type="entry name" value="DnaJ"/>
    <property type="match status" value="1"/>
</dbReference>
<proteinExistence type="inferred from homology"/>
<dbReference type="HAMAP" id="MF_00682">
    <property type="entry name" value="HscB"/>
    <property type="match status" value="1"/>
</dbReference>
<evidence type="ECO:0000259" key="3">
    <source>
        <dbReference type="PROSITE" id="PS50076"/>
    </source>
</evidence>
<reference evidence="6" key="1">
    <citation type="submission" date="2017-02" db="UniProtKB">
        <authorList>
            <consortium name="WormBaseParasite"/>
        </authorList>
    </citation>
    <scope>IDENTIFICATION</scope>
</reference>
<dbReference type="InterPro" id="IPR009073">
    <property type="entry name" value="HscB_oligo_C"/>
</dbReference>
<dbReference type="PANTHER" id="PTHR14021">
    <property type="entry name" value="IRON-SULFUR CLUSTER CO-CHAPERONE PROTEIN HSCB"/>
    <property type="match status" value="1"/>
</dbReference>
<dbReference type="OrthoDB" id="448954at2759"/>
<dbReference type="PANTHER" id="PTHR14021:SF15">
    <property type="entry name" value="IRON-SULFUR CLUSTER CO-CHAPERONE PROTEIN HSCB"/>
    <property type="match status" value="1"/>
</dbReference>
<accession>A0A0R3TH85</accession>
<dbReference type="EMBL" id="UZAE01006993">
    <property type="protein sequence ID" value="VDO02282.1"/>
    <property type="molecule type" value="Genomic_DNA"/>
</dbReference>
<dbReference type="GO" id="GO:0005739">
    <property type="term" value="C:mitochondrion"/>
    <property type="evidence" value="ECO:0007669"/>
    <property type="project" value="TreeGrafter"/>
</dbReference>
<dbReference type="WBParaSite" id="HNAJ_0000642601-mRNA-1">
    <property type="protein sequence ID" value="HNAJ_0000642601-mRNA-1"/>
    <property type="gene ID" value="HNAJ_0000642601"/>
</dbReference>
<sequence length="257" mass="30167">MKAFNMVCNYLIPNLSPVSRFFASNTKNLAHIERDCWSCLKRINCKTFICECGKIQSVSPHVNYFELFNFLPKMDINLRELARQKRTLLQSFHPDKFVRSSAEEMRISKLTTSFINDAYKVLSDPISRAEYILTLNGNECSSKDVPITDPLFLNEILEMNEQVDELVDWIKQDTPSDKIQCRIDDIHQSIATQWDDELDNISKFTEKEDWKSAQESIGRIRYYERLKQRLKDLIPEFSKRGLSIPRDLRGDRTRDIL</sequence>
<gene>
    <name evidence="4" type="ORF">HNAJ_LOCUS6422</name>
</gene>
<dbReference type="GO" id="GO:0051259">
    <property type="term" value="P:protein complex oligomerization"/>
    <property type="evidence" value="ECO:0007669"/>
    <property type="project" value="InterPro"/>
</dbReference>
<dbReference type="InterPro" id="IPR004640">
    <property type="entry name" value="HscB"/>
</dbReference>
<dbReference type="Proteomes" id="UP000278807">
    <property type="component" value="Unassembled WGS sequence"/>
</dbReference>
<keyword evidence="2" id="KW-0143">Chaperone</keyword>
<reference evidence="4 5" key="2">
    <citation type="submission" date="2018-11" db="EMBL/GenBank/DDBJ databases">
        <authorList>
            <consortium name="Pathogen Informatics"/>
        </authorList>
    </citation>
    <scope>NUCLEOTIDE SEQUENCE [LARGE SCALE GENOMIC DNA]</scope>
</reference>
<dbReference type="NCBIfam" id="TIGR00714">
    <property type="entry name" value="hscB"/>
    <property type="match status" value="1"/>
</dbReference>
<dbReference type="SUPFAM" id="SSF47144">
    <property type="entry name" value="HSC20 (HSCB), C-terminal oligomerisation domain"/>
    <property type="match status" value="1"/>
</dbReference>
<evidence type="ECO:0000313" key="5">
    <source>
        <dbReference type="Proteomes" id="UP000278807"/>
    </source>
</evidence>
<dbReference type="InterPro" id="IPR036869">
    <property type="entry name" value="J_dom_sf"/>
</dbReference>
<dbReference type="GO" id="GO:0044571">
    <property type="term" value="P:[2Fe-2S] cluster assembly"/>
    <property type="evidence" value="ECO:0007669"/>
    <property type="project" value="InterPro"/>
</dbReference>
<dbReference type="PROSITE" id="PS50076">
    <property type="entry name" value="DNAJ_2"/>
    <property type="match status" value="1"/>
</dbReference>
<keyword evidence="5" id="KW-1185">Reference proteome</keyword>
<dbReference type="Gene3D" id="1.20.1280.20">
    <property type="entry name" value="HscB, C-terminal domain"/>
    <property type="match status" value="1"/>
</dbReference>
<evidence type="ECO:0000313" key="6">
    <source>
        <dbReference type="WBParaSite" id="HNAJ_0000642601-mRNA-1"/>
    </source>
</evidence>
<dbReference type="Gene3D" id="1.10.287.110">
    <property type="entry name" value="DnaJ domain"/>
    <property type="match status" value="1"/>
</dbReference>
<evidence type="ECO:0000313" key="4">
    <source>
        <dbReference type="EMBL" id="VDO02282.1"/>
    </source>
</evidence>
<dbReference type="GO" id="GO:0051087">
    <property type="term" value="F:protein-folding chaperone binding"/>
    <property type="evidence" value="ECO:0007669"/>
    <property type="project" value="InterPro"/>
</dbReference>
<name>A0A0R3TH85_RODNA</name>
<comment type="similarity">
    <text evidence="1">Belongs to the HscB family.</text>
</comment>
<organism evidence="6">
    <name type="scientific">Rodentolepis nana</name>
    <name type="common">Dwarf tapeworm</name>
    <name type="synonym">Hymenolepis nana</name>
    <dbReference type="NCBI Taxonomy" id="102285"/>
    <lineage>
        <taxon>Eukaryota</taxon>
        <taxon>Metazoa</taxon>
        <taxon>Spiralia</taxon>
        <taxon>Lophotrochozoa</taxon>
        <taxon>Platyhelminthes</taxon>
        <taxon>Cestoda</taxon>
        <taxon>Eucestoda</taxon>
        <taxon>Cyclophyllidea</taxon>
        <taxon>Hymenolepididae</taxon>
        <taxon>Rodentolepis</taxon>
    </lineage>
</organism>
<feature type="domain" description="J" evidence="3">
    <location>
        <begin position="63"/>
        <end position="135"/>
    </location>
</feature>